<protein>
    <submittedName>
        <fullName evidence="3">Sugar phosphate isomerase/epimerase</fullName>
    </submittedName>
</protein>
<evidence type="ECO:0000256" key="1">
    <source>
        <dbReference type="ARBA" id="ARBA00023235"/>
    </source>
</evidence>
<organism evidence="3">
    <name type="scientific">Caldilineaceae bacterium SB0664_bin_27</name>
    <dbReference type="NCBI Taxonomy" id="2605260"/>
    <lineage>
        <taxon>Bacteria</taxon>
        <taxon>Bacillati</taxon>
        <taxon>Chloroflexota</taxon>
        <taxon>Caldilineae</taxon>
        <taxon>Caldilineales</taxon>
        <taxon>Caldilineaceae</taxon>
    </lineage>
</organism>
<dbReference type="AlphaFoldDB" id="A0A6B0Z2A4"/>
<dbReference type="InterPro" id="IPR036237">
    <property type="entry name" value="Xyl_isomerase-like_sf"/>
</dbReference>
<dbReference type="InterPro" id="IPR013022">
    <property type="entry name" value="Xyl_isomerase-like_TIM-brl"/>
</dbReference>
<evidence type="ECO:0000313" key="3">
    <source>
        <dbReference type="EMBL" id="MXY95788.1"/>
    </source>
</evidence>
<keyword evidence="1 3" id="KW-0413">Isomerase</keyword>
<evidence type="ECO:0000259" key="2">
    <source>
        <dbReference type="Pfam" id="PF01261"/>
    </source>
</evidence>
<accession>A0A6B0Z2A4</accession>
<gene>
    <name evidence="3" type="ORF">F4Y42_20305</name>
</gene>
<dbReference type="Pfam" id="PF01261">
    <property type="entry name" value="AP_endonuc_2"/>
    <property type="match status" value="1"/>
</dbReference>
<name>A0A6B0Z2A4_9CHLR</name>
<dbReference type="InterPro" id="IPR050417">
    <property type="entry name" value="Sugar_Epim/Isomerase"/>
</dbReference>
<reference evidence="3" key="1">
    <citation type="submission" date="2019-09" db="EMBL/GenBank/DDBJ databases">
        <title>Characterisation of the sponge microbiome using genome-centric metagenomics.</title>
        <authorList>
            <person name="Engelberts J.P."/>
            <person name="Robbins S.J."/>
            <person name="De Goeij J.M."/>
            <person name="Aranda M."/>
            <person name="Bell S.C."/>
            <person name="Webster N.S."/>
        </authorList>
    </citation>
    <scope>NUCLEOTIDE SEQUENCE</scope>
    <source>
        <strain evidence="3">SB0664_bin_27</strain>
    </source>
</reference>
<dbReference type="Gene3D" id="3.20.20.150">
    <property type="entry name" value="Divalent-metal-dependent TIM barrel enzymes"/>
    <property type="match status" value="1"/>
</dbReference>
<dbReference type="PANTHER" id="PTHR43489">
    <property type="entry name" value="ISOMERASE"/>
    <property type="match status" value="1"/>
</dbReference>
<comment type="caution">
    <text evidence="3">The sequence shown here is derived from an EMBL/GenBank/DDBJ whole genome shotgun (WGS) entry which is preliminary data.</text>
</comment>
<sequence>MTTIKFAGAAWSFVGASLSESAAIWRALGIEAMDLMAVPGGLLDSREIERDPEGQARRVTEAGLPLSNLLFVFGDGFDDRPVNSVDESVRAANRETFTRVLQFCKAARIPSVLVLPGVDQAGITHEEAVALSAAAMNELAALAAAEDVLFLFEPHVESVLESPFETLTFLQQNPALKIVLDYSHFMALGYGPGDADPLGPYAGHVHLRHASDGKLQVRWDDGELDLHAVVEVLMAADYNGYLTLEYEHDPWMDCDQVDVMTETIKMRDEMRHLLATYPFSQE</sequence>
<dbReference type="SUPFAM" id="SSF51658">
    <property type="entry name" value="Xylose isomerase-like"/>
    <property type="match status" value="1"/>
</dbReference>
<dbReference type="EMBL" id="VXRG01000171">
    <property type="protein sequence ID" value="MXY95788.1"/>
    <property type="molecule type" value="Genomic_DNA"/>
</dbReference>
<feature type="domain" description="Xylose isomerase-like TIM barrel" evidence="2">
    <location>
        <begin position="26"/>
        <end position="263"/>
    </location>
</feature>
<proteinExistence type="predicted"/>
<dbReference type="GO" id="GO:0016853">
    <property type="term" value="F:isomerase activity"/>
    <property type="evidence" value="ECO:0007669"/>
    <property type="project" value="UniProtKB-KW"/>
</dbReference>